<sequence length="230" mass="24748">MLPQVLLSLFIISSTVLLFVLLNKLYLKIGNPFLLPILTVTCITVAVLLIFNIPYETYMEGGQWLSKMLGPAVVALAFPLYNQRDIIFKYKYSIIISIIVAMLAGLISVVAFLLLFGSSKAFIYTSLPKSLTTPVAMQVSDLIGGIPPLTVVLVMVAGFTGAILGPVLFKVFKIDTAISRGVAMGSASHGVGLTKLKEYSEEDLSIGSLSMGLSAVVGAFIIPLISFYFI</sequence>
<gene>
    <name evidence="7" type="ORF">H9632_00880</name>
</gene>
<keyword evidence="4 6" id="KW-1133">Transmembrane helix</keyword>
<evidence type="ECO:0000256" key="3">
    <source>
        <dbReference type="ARBA" id="ARBA00022692"/>
    </source>
</evidence>
<protein>
    <submittedName>
        <fullName evidence="7">LrgB family protein</fullName>
    </submittedName>
</protein>
<comment type="caution">
    <text evidence="7">The sequence shown here is derived from an EMBL/GenBank/DDBJ whole genome shotgun (WGS) entry which is preliminary data.</text>
</comment>
<accession>A0ABR8XI32</accession>
<feature type="transmembrane region" description="Helical" evidence="6">
    <location>
        <begin position="6"/>
        <end position="26"/>
    </location>
</feature>
<feature type="transmembrane region" description="Helical" evidence="6">
    <location>
        <begin position="204"/>
        <end position="229"/>
    </location>
</feature>
<dbReference type="EMBL" id="JACSPW010000001">
    <property type="protein sequence ID" value="MBD8031601.1"/>
    <property type="molecule type" value="Genomic_DNA"/>
</dbReference>
<feature type="transmembrane region" description="Helical" evidence="6">
    <location>
        <begin position="64"/>
        <end position="82"/>
    </location>
</feature>
<dbReference type="RefSeq" id="WP_191702247.1">
    <property type="nucleotide sequence ID" value="NZ_JACSPW010000001.1"/>
</dbReference>
<keyword evidence="5 6" id="KW-0472">Membrane</keyword>
<dbReference type="Proteomes" id="UP000600565">
    <property type="component" value="Unassembled WGS sequence"/>
</dbReference>
<name>A0ABR8XI32_9BACL</name>
<organism evidence="7 8">
    <name type="scientific">Solibacillus merdavium</name>
    <dbReference type="NCBI Taxonomy" id="2762218"/>
    <lineage>
        <taxon>Bacteria</taxon>
        <taxon>Bacillati</taxon>
        <taxon>Bacillota</taxon>
        <taxon>Bacilli</taxon>
        <taxon>Bacillales</taxon>
        <taxon>Caryophanaceae</taxon>
        <taxon>Solibacillus</taxon>
    </lineage>
</organism>
<dbReference type="PANTHER" id="PTHR30249:SF17">
    <property type="entry name" value="HOLIN-LIKE PROTEIN CIDB"/>
    <property type="match status" value="1"/>
</dbReference>
<keyword evidence="8" id="KW-1185">Reference proteome</keyword>
<feature type="transmembrane region" description="Helical" evidence="6">
    <location>
        <begin position="94"/>
        <end position="116"/>
    </location>
</feature>
<evidence type="ECO:0000256" key="5">
    <source>
        <dbReference type="ARBA" id="ARBA00023136"/>
    </source>
</evidence>
<reference evidence="7 8" key="1">
    <citation type="submission" date="2020-08" db="EMBL/GenBank/DDBJ databases">
        <title>A Genomic Blueprint of the Chicken Gut Microbiome.</title>
        <authorList>
            <person name="Gilroy R."/>
            <person name="Ravi A."/>
            <person name="Getino M."/>
            <person name="Pursley I."/>
            <person name="Horton D.L."/>
            <person name="Alikhan N.-F."/>
            <person name="Baker D."/>
            <person name="Gharbi K."/>
            <person name="Hall N."/>
            <person name="Watson M."/>
            <person name="Adriaenssens E.M."/>
            <person name="Foster-Nyarko E."/>
            <person name="Jarju S."/>
            <person name="Secka A."/>
            <person name="Antonio M."/>
            <person name="Oren A."/>
            <person name="Chaudhuri R."/>
            <person name="La Ragione R.M."/>
            <person name="Hildebrand F."/>
            <person name="Pallen M.J."/>
        </authorList>
    </citation>
    <scope>NUCLEOTIDE SEQUENCE [LARGE SCALE GENOMIC DNA]</scope>
    <source>
        <strain evidence="7 8">Sa1YVA6</strain>
    </source>
</reference>
<dbReference type="InterPro" id="IPR007300">
    <property type="entry name" value="CidB/LrgB"/>
</dbReference>
<dbReference type="Pfam" id="PF04172">
    <property type="entry name" value="LrgB"/>
    <property type="match status" value="1"/>
</dbReference>
<evidence type="ECO:0000256" key="1">
    <source>
        <dbReference type="ARBA" id="ARBA00004651"/>
    </source>
</evidence>
<evidence type="ECO:0000256" key="6">
    <source>
        <dbReference type="SAM" id="Phobius"/>
    </source>
</evidence>
<feature type="transmembrane region" description="Helical" evidence="6">
    <location>
        <begin position="33"/>
        <end position="52"/>
    </location>
</feature>
<evidence type="ECO:0000256" key="2">
    <source>
        <dbReference type="ARBA" id="ARBA00022475"/>
    </source>
</evidence>
<keyword evidence="2" id="KW-1003">Cell membrane</keyword>
<comment type="subcellular location">
    <subcellularLocation>
        <location evidence="1">Cell membrane</location>
        <topology evidence="1">Multi-pass membrane protein</topology>
    </subcellularLocation>
</comment>
<proteinExistence type="predicted"/>
<feature type="transmembrane region" description="Helical" evidence="6">
    <location>
        <begin position="146"/>
        <end position="169"/>
    </location>
</feature>
<dbReference type="PANTHER" id="PTHR30249">
    <property type="entry name" value="PUTATIVE SEROTONIN TRANSPORTER"/>
    <property type="match status" value="1"/>
</dbReference>
<keyword evidence="3 6" id="KW-0812">Transmembrane</keyword>
<evidence type="ECO:0000313" key="8">
    <source>
        <dbReference type="Proteomes" id="UP000600565"/>
    </source>
</evidence>
<evidence type="ECO:0000256" key="4">
    <source>
        <dbReference type="ARBA" id="ARBA00022989"/>
    </source>
</evidence>
<evidence type="ECO:0000313" key="7">
    <source>
        <dbReference type="EMBL" id="MBD8031601.1"/>
    </source>
</evidence>